<gene>
    <name evidence="1" type="ORF">GCM10009681_14760</name>
</gene>
<keyword evidence="2" id="KW-1185">Reference proteome</keyword>
<reference evidence="2" key="1">
    <citation type="journal article" date="2019" name="Int. J. Syst. Evol. Microbiol.">
        <title>The Global Catalogue of Microorganisms (GCM) 10K type strain sequencing project: providing services to taxonomists for standard genome sequencing and annotation.</title>
        <authorList>
            <consortium name="The Broad Institute Genomics Platform"/>
            <consortium name="The Broad Institute Genome Sequencing Center for Infectious Disease"/>
            <person name="Wu L."/>
            <person name="Ma J."/>
        </authorList>
    </citation>
    <scope>NUCLEOTIDE SEQUENCE [LARGE SCALE GENOMIC DNA]</scope>
    <source>
        <strain evidence="2">JCM 13249</strain>
    </source>
</reference>
<evidence type="ECO:0000313" key="2">
    <source>
        <dbReference type="Proteomes" id="UP001500655"/>
    </source>
</evidence>
<comment type="caution">
    <text evidence="1">The sequence shown here is derived from an EMBL/GenBank/DDBJ whole genome shotgun (WGS) entry which is preliminary data.</text>
</comment>
<proteinExistence type="predicted"/>
<dbReference type="EMBL" id="BAAALS010000005">
    <property type="protein sequence ID" value="GAA1744874.1"/>
    <property type="molecule type" value="Genomic_DNA"/>
</dbReference>
<dbReference type="Proteomes" id="UP001500655">
    <property type="component" value="Unassembled WGS sequence"/>
</dbReference>
<evidence type="ECO:0000313" key="1">
    <source>
        <dbReference type="EMBL" id="GAA1744874.1"/>
    </source>
</evidence>
<name>A0ABP4W3U2_9ACTN</name>
<protein>
    <submittedName>
        <fullName evidence="1">Uncharacterized protein</fullName>
    </submittedName>
</protein>
<organism evidence="1 2">
    <name type="scientific">Luedemannella helvata</name>
    <dbReference type="NCBI Taxonomy" id="349315"/>
    <lineage>
        <taxon>Bacteria</taxon>
        <taxon>Bacillati</taxon>
        <taxon>Actinomycetota</taxon>
        <taxon>Actinomycetes</taxon>
        <taxon>Micromonosporales</taxon>
        <taxon>Micromonosporaceae</taxon>
        <taxon>Luedemannella</taxon>
    </lineage>
</organism>
<sequence length="115" mass="12880">MLAHREEWPVIRVNFDPDNPPPEPPAAADPLVWRMAHEIRAAHQPDQTQCCVTCRDSVGWPCKPARIAARGYLLALRLDATASVRWPINNRVADPLGVHIERDITAVAVDDDTDR</sequence>
<accession>A0ABP4W3U2</accession>